<proteinExistence type="predicted"/>
<dbReference type="Proteomes" id="UP000243468">
    <property type="component" value="Unassembled WGS sequence"/>
</dbReference>
<sequence length="282" mass="33067">MNLEKIIYRDINSLATDLLISLDYKVDKKNSSFLQLMNLNHLLIADIPRKISFSKKFKLPPKYEEGFQLLSKKCESGTGGLFQHQSRKLFNGNAIDLMFCDFGIHHLHLGVEEDLRHKRMMQGTEEVVFAYLNEEEIFFIKIANHGEWHLKNNLEILHRERPDLIQHRVVSGLIGENLKDEEILALRKNGYTYFLDIDGTCYMPEEIWGGKNIMKGHAYFIQLKYKIEKIIEEQIQSIPGIQKLIDNEDVDIKLSGLDFNKFKYFYFDLIISGNLKQYKVFL</sequence>
<dbReference type="RefSeq" id="WP_092820156.1">
    <property type="nucleotide sequence ID" value="NZ_BAABKJ010000013.1"/>
</dbReference>
<reference evidence="2" key="1">
    <citation type="submission" date="2016-09" db="EMBL/GenBank/DDBJ databases">
        <authorList>
            <person name="Varghese N."/>
            <person name="Submissions S."/>
        </authorList>
    </citation>
    <scope>NUCLEOTIDE SEQUENCE [LARGE SCALE GENOMIC DNA]</scope>
    <source>
        <strain evidence="2">ANC 4667</strain>
    </source>
</reference>
<keyword evidence="2" id="KW-1185">Reference proteome</keyword>
<dbReference type="EMBL" id="FMYO01000008">
    <property type="protein sequence ID" value="SDC54070.1"/>
    <property type="molecule type" value="Genomic_DNA"/>
</dbReference>
<dbReference type="AlphaFoldDB" id="A0A1G6MF13"/>
<accession>A0A1G6MF13</accession>
<organism evidence="1 2">
    <name type="scientific">Acinetobacter kookii</name>
    <dbReference type="NCBI Taxonomy" id="1226327"/>
    <lineage>
        <taxon>Bacteria</taxon>
        <taxon>Pseudomonadati</taxon>
        <taxon>Pseudomonadota</taxon>
        <taxon>Gammaproteobacteria</taxon>
        <taxon>Moraxellales</taxon>
        <taxon>Moraxellaceae</taxon>
        <taxon>Acinetobacter</taxon>
    </lineage>
</organism>
<dbReference type="OrthoDB" id="9135240at2"/>
<evidence type="ECO:0000313" key="1">
    <source>
        <dbReference type="EMBL" id="SDC54070.1"/>
    </source>
</evidence>
<protein>
    <submittedName>
        <fullName evidence="1">Uncharacterized protein</fullName>
    </submittedName>
</protein>
<gene>
    <name evidence="1" type="ORF">SAMN05421732_10824</name>
</gene>
<name>A0A1G6MF13_9GAMM</name>
<evidence type="ECO:0000313" key="2">
    <source>
        <dbReference type="Proteomes" id="UP000243468"/>
    </source>
</evidence>